<keyword evidence="8" id="KW-0833">Ubl conjugation pathway</keyword>
<dbReference type="GO" id="GO:0000209">
    <property type="term" value="P:protein polyubiquitination"/>
    <property type="evidence" value="ECO:0007669"/>
    <property type="project" value="TreeGrafter"/>
</dbReference>
<name>A0A183BCZ5_9TREM</name>
<evidence type="ECO:0000256" key="2">
    <source>
        <dbReference type="ARBA" id="ARBA00004496"/>
    </source>
</evidence>
<dbReference type="InterPro" id="IPR045132">
    <property type="entry name" value="UBE4"/>
</dbReference>
<dbReference type="SMART" id="SM00504">
    <property type="entry name" value="Ubox"/>
    <property type="match status" value="1"/>
</dbReference>
<reference evidence="10" key="1">
    <citation type="submission" date="2016-06" db="UniProtKB">
        <authorList>
            <consortium name="WormBaseParasite"/>
        </authorList>
    </citation>
    <scope>IDENTIFICATION</scope>
</reference>
<evidence type="ECO:0000256" key="6">
    <source>
        <dbReference type="ARBA" id="ARBA00022490"/>
    </source>
</evidence>
<dbReference type="Gene3D" id="3.30.40.10">
    <property type="entry name" value="Zinc/RING finger domain, C3HC4 (zinc finger)"/>
    <property type="match status" value="1"/>
</dbReference>
<comment type="subcellular location">
    <subcellularLocation>
        <location evidence="2">Cytoplasm</location>
    </subcellularLocation>
</comment>
<comment type="pathway">
    <text evidence="3">Protein modification; protein ubiquitination.</text>
</comment>
<evidence type="ECO:0000256" key="3">
    <source>
        <dbReference type="ARBA" id="ARBA00004906"/>
    </source>
</evidence>
<evidence type="ECO:0000256" key="1">
    <source>
        <dbReference type="ARBA" id="ARBA00000900"/>
    </source>
</evidence>
<comment type="catalytic activity">
    <reaction evidence="1">
        <text>S-ubiquitinyl-[E2 ubiquitin-conjugating enzyme]-L-cysteine + [acceptor protein]-L-lysine = [E2 ubiquitin-conjugating enzyme]-L-cysteine + N(6)-ubiquitinyl-[acceptor protein]-L-lysine.</text>
        <dbReference type="EC" id="2.3.2.27"/>
    </reaction>
</comment>
<dbReference type="InterPro" id="IPR003613">
    <property type="entry name" value="Ubox_domain"/>
</dbReference>
<evidence type="ECO:0000256" key="5">
    <source>
        <dbReference type="ARBA" id="ARBA00012483"/>
    </source>
</evidence>
<dbReference type="WBParaSite" id="ECPE_0001712401-mRNA-1">
    <property type="protein sequence ID" value="ECPE_0001712401-mRNA-1"/>
    <property type="gene ID" value="ECPE_0001712401"/>
</dbReference>
<evidence type="ECO:0000256" key="4">
    <source>
        <dbReference type="ARBA" id="ARBA00007434"/>
    </source>
</evidence>
<dbReference type="GO" id="GO:0005634">
    <property type="term" value="C:nucleus"/>
    <property type="evidence" value="ECO:0007669"/>
    <property type="project" value="TreeGrafter"/>
</dbReference>
<feature type="domain" description="U-box" evidence="9">
    <location>
        <begin position="51"/>
        <end position="113"/>
    </location>
</feature>
<dbReference type="FunFam" id="3.30.40.10:FF:000055">
    <property type="entry name" value="Ubiquitin conjugation factor e4 a"/>
    <property type="match status" value="1"/>
</dbReference>
<keyword evidence="7" id="KW-0808">Transferase</keyword>
<comment type="similarity">
    <text evidence="4">Belongs to the ubiquitin conjugation factor E4 family.</text>
</comment>
<evidence type="ECO:0000259" key="9">
    <source>
        <dbReference type="SMART" id="SM00504"/>
    </source>
</evidence>
<dbReference type="GO" id="GO:0000151">
    <property type="term" value="C:ubiquitin ligase complex"/>
    <property type="evidence" value="ECO:0007669"/>
    <property type="project" value="InterPro"/>
</dbReference>
<evidence type="ECO:0000256" key="8">
    <source>
        <dbReference type="ARBA" id="ARBA00022786"/>
    </source>
</evidence>
<dbReference type="GO" id="GO:0036503">
    <property type="term" value="P:ERAD pathway"/>
    <property type="evidence" value="ECO:0007669"/>
    <property type="project" value="InterPro"/>
</dbReference>
<protein>
    <recommendedName>
        <fullName evidence="5">RING-type E3 ubiquitin transferase</fullName>
        <ecNumber evidence="5">2.3.2.27</ecNumber>
    </recommendedName>
</protein>
<dbReference type="GO" id="GO:0005737">
    <property type="term" value="C:cytoplasm"/>
    <property type="evidence" value="ECO:0007669"/>
    <property type="project" value="UniProtKB-SubCell"/>
</dbReference>
<dbReference type="PANTHER" id="PTHR13931:SF2">
    <property type="entry name" value="UBIQUITIN CONJUGATION FACTOR E4 B"/>
    <property type="match status" value="1"/>
</dbReference>
<dbReference type="AlphaFoldDB" id="A0A183BCZ5"/>
<dbReference type="SUPFAM" id="SSF57850">
    <property type="entry name" value="RING/U-box"/>
    <property type="match status" value="1"/>
</dbReference>
<proteinExistence type="inferred from homology"/>
<keyword evidence="6" id="KW-0963">Cytoplasm</keyword>
<evidence type="ECO:0000313" key="10">
    <source>
        <dbReference type="WBParaSite" id="ECPE_0001712401-mRNA-1"/>
    </source>
</evidence>
<dbReference type="EC" id="2.3.2.27" evidence="5"/>
<dbReference type="PANTHER" id="PTHR13931">
    <property type="entry name" value="UBIQUITINATION FACTOR E4"/>
    <property type="match status" value="1"/>
</dbReference>
<dbReference type="Pfam" id="PF04564">
    <property type="entry name" value="U-box"/>
    <property type="match status" value="1"/>
</dbReference>
<dbReference type="InterPro" id="IPR013083">
    <property type="entry name" value="Znf_RING/FYVE/PHD"/>
</dbReference>
<accession>A0A183BCZ5</accession>
<sequence>LSSTIDKNHFPISISAFFLSLRAVHDFSWLIDTHELARNRTEVDYGEIPSEFCDTLINTLMDDPVMLPQSQAIVDRSTIMQHLLNQETDPFNRLPLREDELIPCEMVSVVSETICEIDGSLMHNRERCLVRCAEHFRAQSNWPPV</sequence>
<dbReference type="GO" id="GO:0034450">
    <property type="term" value="F:ubiquitin-ubiquitin ligase activity"/>
    <property type="evidence" value="ECO:0007669"/>
    <property type="project" value="InterPro"/>
</dbReference>
<organism evidence="10">
    <name type="scientific">Echinostoma caproni</name>
    <dbReference type="NCBI Taxonomy" id="27848"/>
    <lineage>
        <taxon>Eukaryota</taxon>
        <taxon>Metazoa</taxon>
        <taxon>Spiralia</taxon>
        <taxon>Lophotrochozoa</taxon>
        <taxon>Platyhelminthes</taxon>
        <taxon>Trematoda</taxon>
        <taxon>Digenea</taxon>
        <taxon>Plagiorchiida</taxon>
        <taxon>Echinostomata</taxon>
        <taxon>Echinostomatoidea</taxon>
        <taxon>Echinostomatidae</taxon>
        <taxon>Echinostoma</taxon>
    </lineage>
</organism>
<evidence type="ECO:0000256" key="7">
    <source>
        <dbReference type="ARBA" id="ARBA00022679"/>
    </source>
</evidence>